<name>A0A1B7P7M6_9EURO</name>
<dbReference type="STRING" id="1658172.A0A1B7P7M6"/>
<feature type="domain" description="RRM" evidence="13">
    <location>
        <begin position="194"/>
        <end position="294"/>
    </location>
</feature>
<keyword evidence="6" id="KW-0809">Transit peptide</keyword>
<gene>
    <name evidence="14" type="ORF">ACJ72_00594</name>
</gene>
<keyword evidence="9 12" id="KW-0472">Membrane</keyword>
<dbReference type="InterPro" id="IPR012677">
    <property type="entry name" value="Nucleotide-bd_a/b_plait_sf"/>
</dbReference>
<dbReference type="PANTHER" id="PTHR32198">
    <property type="entry name" value="MITOCHONDRIAL ESCAPE PROTEIN 2"/>
    <property type="match status" value="1"/>
</dbReference>
<keyword evidence="12" id="KW-0507">mRNA processing</keyword>
<dbReference type="InterPro" id="IPR018850">
    <property type="entry name" value="Mt_escape_2_C"/>
</dbReference>
<dbReference type="SUPFAM" id="SSF54928">
    <property type="entry name" value="RNA-binding domain, RBD"/>
    <property type="match status" value="1"/>
</dbReference>
<dbReference type="OrthoDB" id="10267654at2759"/>
<evidence type="ECO:0000256" key="7">
    <source>
        <dbReference type="ARBA" id="ARBA00022989"/>
    </source>
</evidence>
<accession>A0A1B7P7M6</accession>
<evidence type="ECO:0000256" key="2">
    <source>
        <dbReference type="ARBA" id="ARBA00010320"/>
    </source>
</evidence>
<comment type="function">
    <text evidence="10 12">Plays a role in maintaining the mitochondrial genome and in controlling the mtDNA escape. Involved in the regulation of mtDNA nucleotide structure and number. May have a dispensable role in early maturation of pre-rRNA.</text>
</comment>
<proteinExistence type="inferred from homology"/>
<evidence type="ECO:0000313" key="15">
    <source>
        <dbReference type="Proteomes" id="UP000091918"/>
    </source>
</evidence>
<organism evidence="14 15">
    <name type="scientific">Emergomyces africanus</name>
    <dbReference type="NCBI Taxonomy" id="1955775"/>
    <lineage>
        <taxon>Eukaryota</taxon>
        <taxon>Fungi</taxon>
        <taxon>Dikarya</taxon>
        <taxon>Ascomycota</taxon>
        <taxon>Pezizomycotina</taxon>
        <taxon>Eurotiomycetes</taxon>
        <taxon>Eurotiomycetidae</taxon>
        <taxon>Onygenales</taxon>
        <taxon>Ajellomycetaceae</taxon>
        <taxon>Emergomyces</taxon>
    </lineage>
</organism>
<evidence type="ECO:0000256" key="11">
    <source>
        <dbReference type="PROSITE-ProRule" id="PRU00176"/>
    </source>
</evidence>
<evidence type="ECO:0000259" key="13">
    <source>
        <dbReference type="PROSITE" id="PS50102"/>
    </source>
</evidence>
<evidence type="ECO:0000256" key="10">
    <source>
        <dbReference type="ARBA" id="ARBA00025276"/>
    </source>
</evidence>
<evidence type="ECO:0000256" key="8">
    <source>
        <dbReference type="ARBA" id="ARBA00023128"/>
    </source>
</evidence>
<dbReference type="GO" id="GO:0005743">
    <property type="term" value="C:mitochondrial inner membrane"/>
    <property type="evidence" value="ECO:0007669"/>
    <property type="project" value="UniProtKB-SubCell"/>
</dbReference>
<dbReference type="Gene3D" id="3.30.70.330">
    <property type="match status" value="1"/>
</dbReference>
<sequence length="840" mass="94202">MIGILGKACLKTPRRPPTSIAWDVSRSYLNHYSPQLTRRITHVAARSRGDESGHIQAGSNEAIAYVDNLFPLRLKWVRDIPFITPSSGSVSAELKKRIDRPDFAAAEPLSVIQRALPPKIRSEITEVIPRYDEGGAFVKFIHEPGVSATELEHQLRDHLVNNPIRPWFNPFYATRASLVRGRPWIEDLYRIPSKRLKVEFLPTFPEASAAELTQETLYSLARRYGKLTDIVAQPSDSKVVPRYAFIEFDRLRAAVTAKNCLHGFKVSEAEGGGKSETLLKITYGQKIKVRWIRDWLFNHPRIVIPILAALLATITVIIFDPIRTFFIKLRIKPPLHLDDNIAWQWVQRQASKANEMILFGYQRAESGGLRAVREDRKSDIQLIQSWLLEFTSTLIIIQGPRGSGKKNLILDEVLNPHEHKLVIDCKPIQDANGDSATINAAAAEVGYRPVFSWTNSASSLVDMAIQGTTGAKAGFSETLDGELGKILQNTASALKKVALEERRKGDKDSNLSDEEYLEAHPESRPVVIIDNFLHKKNENQMFYGKLAEWASAVTTSNVARVIFLTTDVAASKSLSNVLPNTVFHQISLRDCSPEVAKRFVVEHIRADSEGKQQSERTDKIEHMDGLDDSIQALGGRLTDLEFLARMIKTGSSPKDAVQRIVDDASAEILKMFIFELPTTTGSQPWSPEQAWYLISRFGTSDSEALRYNEILLHPLFKKDGEGVIQALQHAELISIVTDSGTPSTIKPGRPVYRAAFKQLSDNKSLSSRFGMEIFGRLIAMENQNIQSLEKELQVLGSLPRHPSEVAPRVRWLLAKLSGSQIKVEEYEKQSSSLKRVLEVV</sequence>
<dbReference type="Pfam" id="PF00076">
    <property type="entry name" value="RRM_1"/>
    <property type="match status" value="1"/>
</dbReference>
<keyword evidence="8 12" id="KW-0496">Mitochondrion</keyword>
<dbReference type="InterPro" id="IPR039627">
    <property type="entry name" value="Yme2_C"/>
</dbReference>
<evidence type="ECO:0000256" key="4">
    <source>
        <dbReference type="ARBA" id="ARBA00022692"/>
    </source>
</evidence>
<dbReference type="Proteomes" id="UP000091918">
    <property type="component" value="Unassembled WGS sequence"/>
</dbReference>
<dbReference type="EMBL" id="LGUA01000032">
    <property type="protein sequence ID" value="OAX85034.1"/>
    <property type="molecule type" value="Genomic_DNA"/>
</dbReference>
<dbReference type="GO" id="GO:0006397">
    <property type="term" value="P:mRNA processing"/>
    <property type="evidence" value="ECO:0007669"/>
    <property type="project" value="UniProtKB-UniRule"/>
</dbReference>
<dbReference type="InterPro" id="IPR035979">
    <property type="entry name" value="RBD_domain_sf"/>
</dbReference>
<keyword evidence="7 12" id="KW-1133">Transmembrane helix</keyword>
<dbReference type="PROSITE" id="PS50102">
    <property type="entry name" value="RRM"/>
    <property type="match status" value="1"/>
</dbReference>
<dbReference type="PANTHER" id="PTHR32198:SF2">
    <property type="entry name" value="MITOCHONDRIAL ESCAPE PROTEIN 2"/>
    <property type="match status" value="1"/>
</dbReference>
<evidence type="ECO:0000256" key="3">
    <source>
        <dbReference type="ARBA" id="ARBA00020222"/>
    </source>
</evidence>
<evidence type="ECO:0000256" key="1">
    <source>
        <dbReference type="ARBA" id="ARBA00004434"/>
    </source>
</evidence>
<evidence type="ECO:0000313" key="14">
    <source>
        <dbReference type="EMBL" id="OAX85034.1"/>
    </source>
</evidence>
<keyword evidence="15" id="KW-1185">Reference proteome</keyword>
<dbReference type="GO" id="GO:0003723">
    <property type="term" value="F:RNA binding"/>
    <property type="evidence" value="ECO:0007669"/>
    <property type="project" value="UniProtKB-UniRule"/>
</dbReference>
<dbReference type="Pfam" id="PF10443">
    <property type="entry name" value="RNA12"/>
    <property type="match status" value="1"/>
</dbReference>
<comment type="similarity">
    <text evidence="2 12">Belongs to the YME2 family.</text>
</comment>
<evidence type="ECO:0000256" key="9">
    <source>
        <dbReference type="ARBA" id="ARBA00023136"/>
    </source>
</evidence>
<dbReference type="AlphaFoldDB" id="A0A1B7P7M6"/>
<keyword evidence="5 12" id="KW-0999">Mitochondrion inner membrane</keyword>
<dbReference type="InterPro" id="IPR000504">
    <property type="entry name" value="RRM_dom"/>
</dbReference>
<keyword evidence="4 12" id="KW-0812">Transmembrane</keyword>
<evidence type="ECO:0000256" key="12">
    <source>
        <dbReference type="RuleBase" id="RU367108"/>
    </source>
</evidence>
<reference evidence="14 15" key="1">
    <citation type="submission" date="2015-07" db="EMBL/GenBank/DDBJ databases">
        <title>Emmonsia species relationships and genome sequence.</title>
        <authorList>
            <person name="Cuomo C.A."/>
            <person name="Schwartz I.S."/>
            <person name="Kenyon C."/>
            <person name="de Hoog G.S."/>
            <person name="Govender N.P."/>
            <person name="Botha A."/>
            <person name="Moreno L."/>
            <person name="de Vries M."/>
            <person name="Munoz J.F."/>
            <person name="Stielow J.B."/>
        </authorList>
    </citation>
    <scope>NUCLEOTIDE SEQUENCE [LARGE SCALE GENOMIC DNA]</scope>
    <source>
        <strain evidence="14 15">CBS 136260</strain>
    </source>
</reference>
<evidence type="ECO:0000256" key="5">
    <source>
        <dbReference type="ARBA" id="ARBA00022792"/>
    </source>
</evidence>
<protein>
    <recommendedName>
        <fullName evidence="3 12">Mitochondrial escape protein 2</fullName>
    </recommendedName>
</protein>
<comment type="subcellular location">
    <subcellularLocation>
        <location evidence="1 12">Mitochondrion inner membrane</location>
        <topology evidence="1 12">Single-pass membrane protein</topology>
    </subcellularLocation>
</comment>
<comment type="caution">
    <text evidence="14">The sequence shown here is derived from an EMBL/GenBank/DDBJ whole genome shotgun (WGS) entry which is preliminary data.</text>
</comment>
<keyword evidence="11 12" id="KW-0694">RNA-binding</keyword>
<evidence type="ECO:0000256" key="6">
    <source>
        <dbReference type="ARBA" id="ARBA00022946"/>
    </source>
</evidence>
<feature type="transmembrane region" description="Helical" evidence="12">
    <location>
        <begin position="302"/>
        <end position="322"/>
    </location>
</feature>